<evidence type="ECO:0000313" key="1">
    <source>
        <dbReference type="EMBL" id="KAK7385937.1"/>
    </source>
</evidence>
<gene>
    <name evidence="1" type="ORF">VNO78_31931</name>
</gene>
<sequence>MQPLWSLNFVIKFIYCYFYSSRSSFENNRWAKMLPMVLLCELEMMNYSGRGRIKIEIPVIPPRIGKEGNDPNKDV</sequence>
<organism evidence="1 2">
    <name type="scientific">Psophocarpus tetragonolobus</name>
    <name type="common">Winged bean</name>
    <name type="synonym">Dolichos tetragonolobus</name>
    <dbReference type="NCBI Taxonomy" id="3891"/>
    <lineage>
        <taxon>Eukaryota</taxon>
        <taxon>Viridiplantae</taxon>
        <taxon>Streptophyta</taxon>
        <taxon>Embryophyta</taxon>
        <taxon>Tracheophyta</taxon>
        <taxon>Spermatophyta</taxon>
        <taxon>Magnoliopsida</taxon>
        <taxon>eudicotyledons</taxon>
        <taxon>Gunneridae</taxon>
        <taxon>Pentapetalae</taxon>
        <taxon>rosids</taxon>
        <taxon>fabids</taxon>
        <taxon>Fabales</taxon>
        <taxon>Fabaceae</taxon>
        <taxon>Papilionoideae</taxon>
        <taxon>50 kb inversion clade</taxon>
        <taxon>NPAAA clade</taxon>
        <taxon>indigoferoid/millettioid clade</taxon>
        <taxon>Phaseoleae</taxon>
        <taxon>Psophocarpus</taxon>
    </lineage>
</organism>
<accession>A0AAN9RZ16</accession>
<comment type="caution">
    <text evidence="1">The sequence shown here is derived from an EMBL/GenBank/DDBJ whole genome shotgun (WGS) entry which is preliminary data.</text>
</comment>
<evidence type="ECO:0000313" key="2">
    <source>
        <dbReference type="Proteomes" id="UP001386955"/>
    </source>
</evidence>
<protein>
    <submittedName>
        <fullName evidence="1">Uncharacterized protein</fullName>
    </submittedName>
</protein>
<keyword evidence="2" id="KW-1185">Reference proteome</keyword>
<dbReference type="EMBL" id="JAYMYS010000008">
    <property type="protein sequence ID" value="KAK7385937.1"/>
    <property type="molecule type" value="Genomic_DNA"/>
</dbReference>
<proteinExistence type="predicted"/>
<dbReference type="Proteomes" id="UP001386955">
    <property type="component" value="Unassembled WGS sequence"/>
</dbReference>
<reference evidence="1 2" key="1">
    <citation type="submission" date="2024-01" db="EMBL/GenBank/DDBJ databases">
        <title>The genomes of 5 underutilized Papilionoideae crops provide insights into root nodulation and disease resistanc.</title>
        <authorList>
            <person name="Jiang F."/>
        </authorList>
    </citation>
    <scope>NUCLEOTIDE SEQUENCE [LARGE SCALE GENOMIC DNA]</scope>
    <source>
        <strain evidence="1">DUOXIRENSHENG_FW03</strain>
        <tissue evidence="1">Leaves</tissue>
    </source>
</reference>
<dbReference type="AlphaFoldDB" id="A0AAN9RZ16"/>
<name>A0AAN9RZ16_PSOTE</name>